<name>A0ABU7RXH6_9ACTN</name>
<gene>
    <name evidence="3" type="ORF">V1633_22195</name>
</gene>
<dbReference type="InterPro" id="IPR012338">
    <property type="entry name" value="Beta-lactam/transpept-like"/>
</dbReference>
<keyword evidence="4" id="KW-1185">Reference proteome</keyword>
<evidence type="ECO:0000313" key="4">
    <source>
        <dbReference type="Proteomes" id="UP001332243"/>
    </source>
</evidence>
<feature type="region of interest" description="Disordered" evidence="1">
    <location>
        <begin position="31"/>
        <end position="60"/>
    </location>
</feature>
<feature type="chain" id="PRO_5045922785" description="Serine hydrolase" evidence="2">
    <location>
        <begin position="28"/>
        <end position="331"/>
    </location>
</feature>
<dbReference type="Gene3D" id="3.40.710.10">
    <property type="entry name" value="DD-peptidase/beta-lactamase superfamily"/>
    <property type="match status" value="1"/>
</dbReference>
<dbReference type="SUPFAM" id="SSF56601">
    <property type="entry name" value="beta-lactamase/transpeptidase-like"/>
    <property type="match status" value="1"/>
</dbReference>
<evidence type="ECO:0008006" key="5">
    <source>
        <dbReference type="Google" id="ProtNLM"/>
    </source>
</evidence>
<protein>
    <recommendedName>
        <fullName evidence="5">Serine hydrolase</fullName>
    </recommendedName>
</protein>
<organism evidence="3 4">
    <name type="scientific">Plantactinospora sonchi</name>
    <dbReference type="NCBI Taxonomy" id="1544735"/>
    <lineage>
        <taxon>Bacteria</taxon>
        <taxon>Bacillati</taxon>
        <taxon>Actinomycetota</taxon>
        <taxon>Actinomycetes</taxon>
        <taxon>Micromonosporales</taxon>
        <taxon>Micromonosporaceae</taxon>
        <taxon>Plantactinospora</taxon>
    </lineage>
</organism>
<evidence type="ECO:0000313" key="3">
    <source>
        <dbReference type="EMBL" id="MEE6261196.1"/>
    </source>
</evidence>
<evidence type="ECO:0000256" key="1">
    <source>
        <dbReference type="SAM" id="MobiDB-lite"/>
    </source>
</evidence>
<accession>A0ABU7RXH6</accession>
<dbReference type="EMBL" id="JAZGQK010000019">
    <property type="protein sequence ID" value="MEE6261196.1"/>
    <property type="molecule type" value="Genomic_DNA"/>
</dbReference>
<comment type="caution">
    <text evidence="3">The sequence shown here is derived from an EMBL/GenBank/DDBJ whole genome shotgun (WGS) entry which is preliminary data.</text>
</comment>
<reference evidence="3 4" key="1">
    <citation type="submission" date="2024-01" db="EMBL/GenBank/DDBJ databases">
        <title>Genome insights into Plantactinospora sonchi sp. nov.</title>
        <authorList>
            <person name="Wang L."/>
        </authorList>
    </citation>
    <scope>NUCLEOTIDE SEQUENCE [LARGE SCALE GENOMIC DNA]</scope>
    <source>
        <strain evidence="3 4">NEAU-QY2</strain>
    </source>
</reference>
<keyword evidence="2" id="KW-0732">Signal</keyword>
<feature type="signal peptide" evidence="2">
    <location>
        <begin position="1"/>
        <end position="27"/>
    </location>
</feature>
<dbReference type="Proteomes" id="UP001332243">
    <property type="component" value="Unassembled WGS sequence"/>
</dbReference>
<dbReference type="RefSeq" id="WP_331216307.1">
    <property type="nucleotide sequence ID" value="NZ_JAZGQK010000019.1"/>
</dbReference>
<sequence>MRSRMPLVLAMATVVLGGLLLVPLAHAKLTPSNPPPDAPPTTEAPEKPVPAGITPAAPPAPTLVAGPVTVPDVDGFFSWALLDRRSGRISGARNMTATNSTESMIKVWIVSDYLRRLGDRKPPAEMLKAASTAIRDSNDNATELLFNQGGGGPVIDRLIKVCGLTDTKKVVPPRSRTVWWSYTRMSARDAVRMGECIKDGTAAGKRWTKWVLDEMTKVRGSTAKKDQKANQGGGRWGIIDGLPPELAKGVAIKNGWTRIGADGKWHLNCLAVSDDWVLSVLTRYPVNKSLDYGANLCASVASQLVAARPGAVLKIPPPIGNAAAKPGGGPS</sequence>
<evidence type="ECO:0000256" key="2">
    <source>
        <dbReference type="SAM" id="SignalP"/>
    </source>
</evidence>
<proteinExistence type="predicted"/>